<evidence type="ECO:0000256" key="4">
    <source>
        <dbReference type="ARBA" id="ARBA00022475"/>
    </source>
</evidence>
<dbReference type="OrthoDB" id="5979328at2759"/>
<dbReference type="GO" id="GO:0005524">
    <property type="term" value="F:ATP binding"/>
    <property type="evidence" value="ECO:0007669"/>
    <property type="project" value="UniProtKB-KW"/>
</dbReference>
<evidence type="ECO:0000313" key="22">
    <source>
        <dbReference type="Proteomes" id="UP001152795"/>
    </source>
</evidence>
<dbReference type="SMART" id="SM00409">
    <property type="entry name" value="IG"/>
    <property type="match status" value="3"/>
</dbReference>
<keyword evidence="16" id="KW-0325">Glycoprotein</keyword>
<dbReference type="SMART" id="SM00408">
    <property type="entry name" value="IGc2"/>
    <property type="match status" value="3"/>
</dbReference>
<feature type="non-terminal residue" evidence="21">
    <location>
        <position position="1"/>
    </location>
</feature>
<dbReference type="Pfam" id="PF13927">
    <property type="entry name" value="Ig_3"/>
    <property type="match status" value="1"/>
</dbReference>
<dbReference type="InterPro" id="IPR013151">
    <property type="entry name" value="Immunoglobulin_dom"/>
</dbReference>
<keyword evidence="14" id="KW-1015">Disulfide bond</keyword>
<comment type="caution">
    <text evidence="21">The sequence shown here is derived from an EMBL/GenBank/DDBJ whole genome shotgun (WGS) entry which is preliminary data.</text>
</comment>
<dbReference type="InterPro" id="IPR003599">
    <property type="entry name" value="Ig_sub"/>
</dbReference>
<keyword evidence="5" id="KW-0597">Phosphoprotein</keyword>
<dbReference type="Proteomes" id="UP001152795">
    <property type="component" value="Unassembled WGS sequence"/>
</dbReference>
<evidence type="ECO:0000256" key="2">
    <source>
        <dbReference type="ARBA" id="ARBA00011902"/>
    </source>
</evidence>
<keyword evidence="11 20" id="KW-1133">Transmembrane helix</keyword>
<keyword evidence="10" id="KW-0067">ATP-binding</keyword>
<dbReference type="InterPro" id="IPR013783">
    <property type="entry name" value="Ig-like_fold"/>
</dbReference>
<evidence type="ECO:0000256" key="19">
    <source>
        <dbReference type="SAM" id="MobiDB-lite"/>
    </source>
</evidence>
<evidence type="ECO:0000256" key="7">
    <source>
        <dbReference type="ARBA" id="ARBA00022692"/>
    </source>
</evidence>
<sequence>DFPQNAIKGSCPIKAVQRLVEVNEKENAELSCAVARFIPVYWSFNNVALQLGPRMKVDNSSSNGTVYNTLHITKVNVTNAGKYQCFGEFITCNSEIQLKVRELKAPRVSLKNLTRKQYSSFLVRCNVSGHPKPQITWKKDGEMLKVRDSVQGTDDCKSRLNGTYMLSNEDKNHATVLVICKADYRKHLGQFSCTARNRLGNDTAKAFVDILVPPMISAFRPRTKSIVLGQEFFLKCVANGNPKPRVWWEKKDKKTSMFKRVKNERSDELYFDTLDESNLGDYRCFAQNEEKTSSLDYELAPSPVTDNVNSASATGSNKYPIVIGCVSFFIVAFVIIVAVILYKRKKAYGGFYILTLPPLTDYIKKLDPHTPLTEQTNKLPYDAEWEFPRSKLRLSRELGCGAFGKVFLADAMGILAFDPRGSTCKRRSSRRRFGGSVGRNHYFNNNQMTKVAVKTLKEDSGETEYKDLLSELKILIHVGEHKNIVNLLGACTKGRESELWVIIEFCSNGNLLQFLRNRRDIYETEWKGVSKDPNVQLTMTDLVIAAYQVARGMEFLASRLCIHRDLATRNILVTENHVIKIADFGLARDVGQDSQYIKTSNGLLPVKWMAVEAIIQRLFTEKSDVWSFGIVLWELFTLGGTPYPSIPPSEVAEFLARGLRMEPPHACPEEISKLMMKCWQEDKDSRPAFKELVEILDKIIEHHTSSEGGCGYLEVQGEVTNEYLSPSEVNTAEMDPFECNSPLPSIPSPGDNENDSLMLRYQNARRGKFRFDKAIGNKGRKDSEIEQMQNSHRPEIKDPDVQGLGGNKLDEGEWIRIFHLVTVKRENDSEIFEYETGLIRKNRKAQPVLESKIRTALKRNSDIQNAKTKYEMKRRTEEWPLDSTGEDSLRSEQQAICVRMDVVFDIASITLRENAQLILIVNYQLEGFVFALGADRLV</sequence>
<proteinExistence type="predicted"/>
<feature type="region of interest" description="Disordered" evidence="19">
    <location>
        <begin position="779"/>
        <end position="805"/>
    </location>
</feature>
<dbReference type="CDD" id="cd00096">
    <property type="entry name" value="Ig"/>
    <property type="match status" value="2"/>
</dbReference>
<dbReference type="FunFam" id="3.30.200.20:FF:000619">
    <property type="entry name" value="macrophage colony-stimulating factor 1 receptor isoform X2"/>
    <property type="match status" value="1"/>
</dbReference>
<evidence type="ECO:0000256" key="18">
    <source>
        <dbReference type="ARBA" id="ARBA00051243"/>
    </source>
</evidence>
<dbReference type="Pfam" id="PF07714">
    <property type="entry name" value="PK_Tyr_Ser-Thr"/>
    <property type="match status" value="1"/>
</dbReference>
<reference evidence="21" key="1">
    <citation type="submission" date="2020-04" db="EMBL/GenBank/DDBJ databases">
        <authorList>
            <person name="Alioto T."/>
            <person name="Alioto T."/>
            <person name="Gomez Garrido J."/>
        </authorList>
    </citation>
    <scope>NUCLEOTIDE SEQUENCE</scope>
    <source>
        <strain evidence="21">A484AB</strain>
    </source>
</reference>
<dbReference type="PROSITE" id="PS00240">
    <property type="entry name" value="RECEPTOR_TYR_KIN_III"/>
    <property type="match status" value="1"/>
</dbReference>
<dbReference type="InterPro" id="IPR008266">
    <property type="entry name" value="Tyr_kinase_AS"/>
</dbReference>
<dbReference type="PROSITE" id="PS00109">
    <property type="entry name" value="PROTEIN_KINASE_TYR"/>
    <property type="match status" value="1"/>
</dbReference>
<keyword evidence="6" id="KW-0808">Transferase</keyword>
<dbReference type="Gene3D" id="3.30.200.20">
    <property type="entry name" value="Phosphorylase Kinase, domain 1"/>
    <property type="match status" value="1"/>
</dbReference>
<comment type="subcellular location">
    <subcellularLocation>
        <location evidence="1">Cell membrane</location>
        <topology evidence="1">Single-pass type I membrane protein</topology>
    </subcellularLocation>
</comment>
<keyword evidence="3" id="KW-0217">Developmental protein</keyword>
<evidence type="ECO:0000313" key="21">
    <source>
        <dbReference type="EMBL" id="CAB4006800.1"/>
    </source>
</evidence>
<name>A0A6S7HTW8_PARCT</name>
<dbReference type="EC" id="2.7.10.1" evidence="2"/>
<evidence type="ECO:0000256" key="9">
    <source>
        <dbReference type="ARBA" id="ARBA00022777"/>
    </source>
</evidence>
<gene>
    <name evidence="21" type="ORF">PACLA_8A066685</name>
</gene>
<evidence type="ECO:0000256" key="14">
    <source>
        <dbReference type="ARBA" id="ARBA00023157"/>
    </source>
</evidence>
<evidence type="ECO:0000256" key="6">
    <source>
        <dbReference type="ARBA" id="ARBA00022679"/>
    </source>
</evidence>
<organism evidence="21 22">
    <name type="scientific">Paramuricea clavata</name>
    <name type="common">Red gorgonian</name>
    <name type="synonym">Violescent sea-whip</name>
    <dbReference type="NCBI Taxonomy" id="317549"/>
    <lineage>
        <taxon>Eukaryota</taxon>
        <taxon>Metazoa</taxon>
        <taxon>Cnidaria</taxon>
        <taxon>Anthozoa</taxon>
        <taxon>Octocorallia</taxon>
        <taxon>Malacalcyonacea</taxon>
        <taxon>Plexauridae</taxon>
        <taxon>Paramuricea</taxon>
    </lineage>
</organism>
<evidence type="ECO:0000256" key="17">
    <source>
        <dbReference type="ARBA" id="ARBA00023319"/>
    </source>
</evidence>
<evidence type="ECO:0000256" key="10">
    <source>
        <dbReference type="ARBA" id="ARBA00022840"/>
    </source>
</evidence>
<dbReference type="SUPFAM" id="SSF48726">
    <property type="entry name" value="Immunoglobulin"/>
    <property type="match status" value="3"/>
</dbReference>
<dbReference type="InterPro" id="IPR020635">
    <property type="entry name" value="Tyr_kinase_cat_dom"/>
</dbReference>
<dbReference type="InterPro" id="IPR007110">
    <property type="entry name" value="Ig-like_dom"/>
</dbReference>
<dbReference type="Gene3D" id="2.60.40.10">
    <property type="entry name" value="Immunoglobulins"/>
    <property type="match status" value="3"/>
</dbReference>
<dbReference type="SMART" id="SM00219">
    <property type="entry name" value="TyrKc"/>
    <property type="match status" value="1"/>
</dbReference>
<evidence type="ECO:0000256" key="13">
    <source>
        <dbReference type="ARBA" id="ARBA00023137"/>
    </source>
</evidence>
<evidence type="ECO:0000256" key="11">
    <source>
        <dbReference type="ARBA" id="ARBA00022989"/>
    </source>
</evidence>
<keyword evidence="8" id="KW-0547">Nucleotide-binding</keyword>
<dbReference type="Gene3D" id="1.10.510.10">
    <property type="entry name" value="Transferase(Phosphotransferase) domain 1"/>
    <property type="match status" value="1"/>
</dbReference>
<dbReference type="GO" id="GO:0004714">
    <property type="term" value="F:transmembrane receptor protein tyrosine kinase activity"/>
    <property type="evidence" value="ECO:0007669"/>
    <property type="project" value="UniProtKB-EC"/>
</dbReference>
<keyword evidence="9" id="KW-0418">Kinase</keyword>
<comment type="catalytic activity">
    <reaction evidence="18">
        <text>L-tyrosyl-[protein] + ATP = O-phospho-L-tyrosyl-[protein] + ADP + H(+)</text>
        <dbReference type="Rhea" id="RHEA:10596"/>
        <dbReference type="Rhea" id="RHEA-COMP:10136"/>
        <dbReference type="Rhea" id="RHEA-COMP:20101"/>
        <dbReference type="ChEBI" id="CHEBI:15378"/>
        <dbReference type="ChEBI" id="CHEBI:30616"/>
        <dbReference type="ChEBI" id="CHEBI:46858"/>
        <dbReference type="ChEBI" id="CHEBI:61978"/>
        <dbReference type="ChEBI" id="CHEBI:456216"/>
        <dbReference type="EC" id="2.7.10.1"/>
    </reaction>
</comment>
<evidence type="ECO:0000256" key="20">
    <source>
        <dbReference type="SAM" id="Phobius"/>
    </source>
</evidence>
<keyword evidence="22" id="KW-1185">Reference proteome</keyword>
<dbReference type="Pfam" id="PF07679">
    <property type="entry name" value="I-set"/>
    <property type="match status" value="1"/>
</dbReference>
<evidence type="ECO:0000256" key="8">
    <source>
        <dbReference type="ARBA" id="ARBA00022741"/>
    </source>
</evidence>
<keyword evidence="7 20" id="KW-0812">Transmembrane</keyword>
<evidence type="ECO:0000256" key="3">
    <source>
        <dbReference type="ARBA" id="ARBA00022473"/>
    </source>
</evidence>
<dbReference type="SUPFAM" id="SSF56112">
    <property type="entry name" value="Protein kinase-like (PK-like)"/>
    <property type="match status" value="1"/>
</dbReference>
<dbReference type="FunFam" id="1.10.510.10:FF:000462">
    <property type="entry name" value="Receptor tyrosine kinase"/>
    <property type="match status" value="1"/>
</dbReference>
<dbReference type="InterPro" id="IPR036179">
    <property type="entry name" value="Ig-like_dom_sf"/>
</dbReference>
<dbReference type="InterPro" id="IPR050122">
    <property type="entry name" value="RTK"/>
</dbReference>
<dbReference type="PROSITE" id="PS50835">
    <property type="entry name" value="IG_LIKE"/>
    <property type="match status" value="2"/>
</dbReference>
<dbReference type="GO" id="GO:0005886">
    <property type="term" value="C:plasma membrane"/>
    <property type="evidence" value="ECO:0007669"/>
    <property type="project" value="UniProtKB-SubCell"/>
</dbReference>
<feature type="non-terminal residue" evidence="21">
    <location>
        <position position="938"/>
    </location>
</feature>
<dbReference type="PANTHER" id="PTHR24416:SF600">
    <property type="entry name" value="PDGF- AND VEGF-RECEPTOR RELATED, ISOFORM J"/>
    <property type="match status" value="1"/>
</dbReference>
<keyword evidence="15 21" id="KW-0675">Receptor</keyword>
<keyword evidence="13" id="KW-0829">Tyrosine-protein kinase</keyword>
<feature type="transmembrane region" description="Helical" evidence="20">
    <location>
        <begin position="319"/>
        <end position="342"/>
    </location>
</feature>
<dbReference type="PANTHER" id="PTHR24416">
    <property type="entry name" value="TYROSINE-PROTEIN KINASE RECEPTOR"/>
    <property type="match status" value="1"/>
</dbReference>
<evidence type="ECO:0000256" key="16">
    <source>
        <dbReference type="ARBA" id="ARBA00023180"/>
    </source>
</evidence>
<dbReference type="InterPro" id="IPR011009">
    <property type="entry name" value="Kinase-like_dom_sf"/>
</dbReference>
<dbReference type="Pfam" id="PF00047">
    <property type="entry name" value="ig"/>
    <property type="match status" value="1"/>
</dbReference>
<dbReference type="InterPro" id="IPR000719">
    <property type="entry name" value="Prot_kinase_dom"/>
</dbReference>
<dbReference type="PRINTS" id="PR00109">
    <property type="entry name" value="TYRKINASE"/>
</dbReference>
<protein>
    <recommendedName>
        <fullName evidence="2">receptor protein-tyrosine kinase</fullName>
        <ecNumber evidence="2">2.7.10.1</ecNumber>
    </recommendedName>
</protein>
<dbReference type="PROSITE" id="PS50011">
    <property type="entry name" value="PROTEIN_KINASE_DOM"/>
    <property type="match status" value="1"/>
</dbReference>
<dbReference type="InterPro" id="IPR013098">
    <property type="entry name" value="Ig_I-set"/>
</dbReference>
<keyword evidence="12 20" id="KW-0472">Membrane</keyword>
<dbReference type="GO" id="GO:0043235">
    <property type="term" value="C:receptor complex"/>
    <property type="evidence" value="ECO:0007669"/>
    <property type="project" value="TreeGrafter"/>
</dbReference>
<evidence type="ECO:0000256" key="12">
    <source>
        <dbReference type="ARBA" id="ARBA00023136"/>
    </source>
</evidence>
<accession>A0A6S7HTW8</accession>
<evidence type="ECO:0000256" key="15">
    <source>
        <dbReference type="ARBA" id="ARBA00023170"/>
    </source>
</evidence>
<evidence type="ECO:0000256" key="1">
    <source>
        <dbReference type="ARBA" id="ARBA00004251"/>
    </source>
</evidence>
<keyword evidence="17" id="KW-0393">Immunoglobulin domain</keyword>
<evidence type="ECO:0000256" key="5">
    <source>
        <dbReference type="ARBA" id="ARBA00022553"/>
    </source>
</evidence>
<dbReference type="AlphaFoldDB" id="A0A6S7HTW8"/>
<dbReference type="InterPro" id="IPR003598">
    <property type="entry name" value="Ig_sub2"/>
</dbReference>
<dbReference type="EMBL" id="CACRXK020005609">
    <property type="protein sequence ID" value="CAB4006800.1"/>
    <property type="molecule type" value="Genomic_DNA"/>
</dbReference>
<dbReference type="GO" id="GO:0007169">
    <property type="term" value="P:cell surface receptor protein tyrosine kinase signaling pathway"/>
    <property type="evidence" value="ECO:0007669"/>
    <property type="project" value="InterPro"/>
</dbReference>
<dbReference type="InterPro" id="IPR001824">
    <property type="entry name" value="Tyr_kinase_rcpt_3_CS"/>
</dbReference>
<keyword evidence="4" id="KW-1003">Cell membrane</keyword>
<dbReference type="InterPro" id="IPR001245">
    <property type="entry name" value="Ser-Thr/Tyr_kinase_cat_dom"/>
</dbReference>